<dbReference type="Pfam" id="PF02141">
    <property type="entry name" value="DENN"/>
    <property type="match status" value="1"/>
</dbReference>
<dbReference type="EMBL" id="BDEQ01000001">
    <property type="protein sequence ID" value="GAT93540.1"/>
    <property type="molecule type" value="Genomic_DNA"/>
</dbReference>
<dbReference type="VEuPathDB" id="AmoebaDB:EHI5A_005030"/>
<dbReference type="Gene3D" id="3.40.50.11500">
    <property type="match status" value="1"/>
</dbReference>
<protein>
    <recommendedName>
        <fullName evidence="1">UDENN domain-containing protein</fullName>
    </recommendedName>
</protein>
<dbReference type="PROSITE" id="PS50211">
    <property type="entry name" value="DENN"/>
    <property type="match status" value="1"/>
</dbReference>
<evidence type="ECO:0000313" key="3">
    <source>
        <dbReference type="Proteomes" id="UP000078387"/>
    </source>
</evidence>
<name>A0A5K1URN0_ENTHI</name>
<comment type="caution">
    <text evidence="2">The sequence shown here is derived from an EMBL/GenBank/DDBJ whole genome shotgun (WGS) entry which is preliminary data.</text>
</comment>
<gene>
    <name evidence="2" type="ORF">CL6EHI_014090</name>
</gene>
<dbReference type="GO" id="GO:0006897">
    <property type="term" value="P:endocytosis"/>
    <property type="evidence" value="ECO:0007669"/>
    <property type="project" value="TreeGrafter"/>
</dbReference>
<dbReference type="FunFam" id="3.40.50.11500:FF:000011">
    <property type="entry name" value="Denn domain containing protein"/>
    <property type="match status" value="1"/>
</dbReference>
<sequence>MKTNPHLLDGIIIFESGSNSKEVIPELFEYPKHFKEYCQNIKENQYEVIVFTDQNNCRWYGHFYGLTQTHSTLIFSHRVWVTCFRYLINIIKHLYIDNKPLFYQTINYLIHYNIQPSTSSLYYPEAQINFQFNNINQSIQTDAFSFLSKISENTLRCLFASILNERRVVVIGQNPSEFSVVVLLLLEILIPFEWQHIIITHLPVSMVSLLQSPLPFIIGMKTNEFIQVSNEVVVFNIDTLTVQATDIKLVQTDIDSFPIRSFNILYESIKHSITLEKREQRNAIKSAFNLFLFPIYSQVNKYIILQENLNTLDAYFDEHLYFRHSNEDIKQFLKTFMKTTLMQQYVEITKEDYIRYPVPSKIKN</sequence>
<dbReference type="Proteomes" id="UP000078387">
    <property type="component" value="Unassembled WGS sequence"/>
</dbReference>
<dbReference type="InterPro" id="IPR001194">
    <property type="entry name" value="cDENN_dom"/>
</dbReference>
<dbReference type="AlphaFoldDB" id="A0A5K1URN0"/>
<evidence type="ECO:0000259" key="1">
    <source>
        <dbReference type="PROSITE" id="PS50211"/>
    </source>
</evidence>
<dbReference type="VEuPathDB" id="AmoebaDB:EHI_014090"/>
<organism evidence="2 3">
    <name type="scientific">Entamoeba histolytica</name>
    <dbReference type="NCBI Taxonomy" id="5759"/>
    <lineage>
        <taxon>Eukaryota</taxon>
        <taxon>Amoebozoa</taxon>
        <taxon>Evosea</taxon>
        <taxon>Archamoebae</taxon>
        <taxon>Mastigamoebida</taxon>
        <taxon>Entamoebidae</taxon>
        <taxon>Entamoeba</taxon>
    </lineage>
</organism>
<feature type="domain" description="UDENN" evidence="1">
    <location>
        <begin position="1"/>
        <end position="358"/>
    </location>
</feature>
<dbReference type="OMA" id="WITCFRY"/>
<dbReference type="GO" id="GO:0005085">
    <property type="term" value="F:guanyl-nucleotide exchange factor activity"/>
    <property type="evidence" value="ECO:0007669"/>
    <property type="project" value="InterPro"/>
</dbReference>
<dbReference type="SMART" id="SM00799">
    <property type="entry name" value="DENN"/>
    <property type="match status" value="1"/>
</dbReference>
<evidence type="ECO:0000313" key="2">
    <source>
        <dbReference type="EMBL" id="GAT93540.1"/>
    </source>
</evidence>
<proteinExistence type="predicted"/>
<dbReference type="InterPro" id="IPR043153">
    <property type="entry name" value="DENN_C"/>
</dbReference>
<dbReference type="InterPro" id="IPR037516">
    <property type="entry name" value="Tripartite_DENN"/>
</dbReference>
<dbReference type="PANTHER" id="PTHR13196">
    <property type="entry name" value="DENN DOMAIN-CONTAINING"/>
    <property type="match status" value="1"/>
</dbReference>
<dbReference type="GO" id="GO:0005829">
    <property type="term" value="C:cytosol"/>
    <property type="evidence" value="ECO:0007669"/>
    <property type="project" value="TreeGrafter"/>
</dbReference>
<dbReference type="InterPro" id="IPR040032">
    <property type="entry name" value="DENND1A/B/C"/>
</dbReference>
<dbReference type="GO" id="GO:0032456">
    <property type="term" value="P:endocytic recycling"/>
    <property type="evidence" value="ECO:0007669"/>
    <property type="project" value="TreeGrafter"/>
</dbReference>
<accession>A0A5K1URN0</accession>
<dbReference type="VEuPathDB" id="AmoebaDB:EHI7A_002240"/>
<reference evidence="2 3" key="1">
    <citation type="submission" date="2016-05" db="EMBL/GenBank/DDBJ databases">
        <title>First whole genome sequencing of Entamoeba histolytica HM1:IMSS-clone-6.</title>
        <authorList>
            <person name="Mukherjee Avik.K."/>
            <person name="Izumyama S."/>
            <person name="Nakada-Tsukui K."/>
            <person name="Nozaki T."/>
        </authorList>
    </citation>
    <scope>NUCLEOTIDE SEQUENCE [LARGE SCALE GENOMIC DNA]</scope>
    <source>
        <strain evidence="2 3">HM1:IMSS clone 6</strain>
    </source>
</reference>
<dbReference type="GO" id="GO:1901981">
    <property type="term" value="F:phosphatidylinositol phosphate binding"/>
    <property type="evidence" value="ECO:0007669"/>
    <property type="project" value="TreeGrafter"/>
</dbReference>
<dbReference type="PANTHER" id="PTHR13196:SF14">
    <property type="entry name" value="UDENN DOMAIN-CONTAINING PROTEIN"/>
    <property type="match status" value="1"/>
</dbReference>
<dbReference type="VEuPathDB" id="AmoebaDB:EHI8A_035580"/>
<dbReference type="VEuPathDB" id="AmoebaDB:KM1_211130"/>